<proteinExistence type="predicted"/>
<name>A0ABT0K0Q3_9ACTN</name>
<keyword evidence="3" id="KW-1185">Reference proteome</keyword>
<gene>
    <name evidence="2" type="ORF">MXD59_16210</name>
</gene>
<organism evidence="2 3">
    <name type="scientific">Frankia umida</name>
    <dbReference type="NCBI Taxonomy" id="573489"/>
    <lineage>
        <taxon>Bacteria</taxon>
        <taxon>Bacillati</taxon>
        <taxon>Actinomycetota</taxon>
        <taxon>Actinomycetes</taxon>
        <taxon>Frankiales</taxon>
        <taxon>Frankiaceae</taxon>
        <taxon>Frankia</taxon>
    </lineage>
</organism>
<evidence type="ECO:0000313" key="3">
    <source>
        <dbReference type="Proteomes" id="UP001201873"/>
    </source>
</evidence>
<dbReference type="Proteomes" id="UP001201873">
    <property type="component" value="Unassembled WGS sequence"/>
</dbReference>
<protein>
    <submittedName>
        <fullName evidence="2">Uncharacterized protein</fullName>
    </submittedName>
</protein>
<reference evidence="2 3" key="1">
    <citation type="submission" date="2022-04" db="EMBL/GenBank/DDBJ databases">
        <title>Genome diversity in the genus Frankia.</title>
        <authorList>
            <person name="Carlos-Shanley C."/>
            <person name="Hahn D."/>
        </authorList>
    </citation>
    <scope>NUCLEOTIDE SEQUENCE [LARGE SCALE GENOMIC DNA]</scope>
    <source>
        <strain evidence="2 3">Ag45/Mut15</strain>
    </source>
</reference>
<feature type="region of interest" description="Disordered" evidence="1">
    <location>
        <begin position="235"/>
        <end position="282"/>
    </location>
</feature>
<sequence>MHLKRPVPLSKVAHRIAPDAQGRDRRNLERKIGRFFQDGTGSEGLRWSLLEAHIRLGFPPESQEELLAECATYYLRAYPQSRDCSYRTPSDNMESMRETVRRRAAEARVRMWRARDDRGAALTEQEILDHAASLLEALDRHHLFNPCRDVMTKLDATVRRMPALVAMVTMCDEELRVIDDGLEGFPPEALPVLRPYIHDHRGEHRRALATPRTLEDKTAGAEAPVRVEAPAALEVSLEPAPRRKERPRLPAVAPLSPRNRPSPARAGQRPVPPADPTSVRGG</sequence>
<comment type="caution">
    <text evidence="2">The sequence shown here is derived from an EMBL/GenBank/DDBJ whole genome shotgun (WGS) entry which is preliminary data.</text>
</comment>
<accession>A0ABT0K0Q3</accession>
<evidence type="ECO:0000256" key="1">
    <source>
        <dbReference type="SAM" id="MobiDB-lite"/>
    </source>
</evidence>
<evidence type="ECO:0000313" key="2">
    <source>
        <dbReference type="EMBL" id="MCK9877300.1"/>
    </source>
</evidence>
<dbReference type="EMBL" id="JALKFT010000016">
    <property type="protein sequence ID" value="MCK9877300.1"/>
    <property type="molecule type" value="Genomic_DNA"/>
</dbReference>
<dbReference type="RefSeq" id="WP_248825563.1">
    <property type="nucleotide sequence ID" value="NZ_JALKFT010000016.1"/>
</dbReference>